<evidence type="ECO:0000256" key="1">
    <source>
        <dbReference type="SAM" id="MobiDB-lite"/>
    </source>
</evidence>
<proteinExistence type="predicted"/>
<dbReference type="OrthoDB" id="305801at2759"/>
<feature type="compositionally biased region" description="Basic and acidic residues" evidence="1">
    <location>
        <begin position="318"/>
        <end position="331"/>
    </location>
</feature>
<dbReference type="EMBL" id="CAJJDN010000012">
    <property type="protein sequence ID" value="CAD8058222.1"/>
    <property type="molecule type" value="Genomic_DNA"/>
</dbReference>
<gene>
    <name evidence="2" type="ORF">PSON_ATCC_30995.1.T0120093</name>
</gene>
<comment type="caution">
    <text evidence="2">The sequence shown here is derived from an EMBL/GenBank/DDBJ whole genome shotgun (WGS) entry which is preliminary data.</text>
</comment>
<dbReference type="AlphaFoldDB" id="A0A8S1KXR4"/>
<feature type="region of interest" description="Disordered" evidence="1">
    <location>
        <begin position="359"/>
        <end position="378"/>
    </location>
</feature>
<sequence length="544" mass="65782">MQKKVVIQEITQRIQNNSNLVCIEKDCKMNRVITNWIDLQGHYNSQHKVYTLEKFEKKINLKQNQFNEKQRMQMEENITKLIKLQEQQISERICCLFKDLQKVCFKILQEYTNQNKKIEIFSYNNQFEPDLQQYIDIYYSYQRSPQLYQVDWFLDEFQYKLNRITNDLINVINQVEQSQKFESIQFLKNIPQKQQDFQYQPPNQFSQPIQLKNYFQEYQKQESNFESNKFQQQEDQNNIPLKNYKNIQKQQQFYPKEESSSQQQQQQQVQSQQPFQEEQQHEQKQYIAYIPKTEINTDDDRIQFQLPSETTQNYKKNNFRDRFDKYENQNKIRDNMKDYDLYEIKPKSRQQQEEIYEIKENTEKKNQQREEDVKKKQNDEIKEDQVYQKMNIVGKKFDITNSDKHLKYSSRFTQFSCIQQGVALVEGAFTLNDNAKVKFVFTERLDKALTASFGIQNVDNQGKKIGTLNFCMDQSGYLYQTEGSRQGSIKIDLNEEFILSYTAEKRVLMFRKQDIYEYIHLEGSISGCFKFYVKLYGLQVQIIK</sequence>
<feature type="region of interest" description="Disordered" evidence="1">
    <location>
        <begin position="251"/>
        <end position="283"/>
    </location>
</feature>
<name>A0A8S1KXR4_9CILI</name>
<evidence type="ECO:0000313" key="3">
    <source>
        <dbReference type="Proteomes" id="UP000692954"/>
    </source>
</evidence>
<keyword evidence="3" id="KW-1185">Reference proteome</keyword>
<evidence type="ECO:0000313" key="2">
    <source>
        <dbReference type="EMBL" id="CAD8058222.1"/>
    </source>
</evidence>
<organism evidence="2 3">
    <name type="scientific">Paramecium sonneborni</name>
    <dbReference type="NCBI Taxonomy" id="65129"/>
    <lineage>
        <taxon>Eukaryota</taxon>
        <taxon>Sar</taxon>
        <taxon>Alveolata</taxon>
        <taxon>Ciliophora</taxon>
        <taxon>Intramacronucleata</taxon>
        <taxon>Oligohymenophorea</taxon>
        <taxon>Peniculida</taxon>
        <taxon>Parameciidae</taxon>
        <taxon>Paramecium</taxon>
    </lineage>
</organism>
<feature type="compositionally biased region" description="Polar residues" evidence="1">
    <location>
        <begin position="305"/>
        <end position="316"/>
    </location>
</feature>
<dbReference type="Proteomes" id="UP000692954">
    <property type="component" value="Unassembled WGS sequence"/>
</dbReference>
<feature type="region of interest" description="Disordered" evidence="1">
    <location>
        <begin position="305"/>
        <end position="331"/>
    </location>
</feature>
<accession>A0A8S1KXR4</accession>
<reference evidence="2" key="1">
    <citation type="submission" date="2021-01" db="EMBL/GenBank/DDBJ databases">
        <authorList>
            <consortium name="Genoscope - CEA"/>
            <person name="William W."/>
        </authorList>
    </citation>
    <scope>NUCLEOTIDE SEQUENCE</scope>
</reference>
<protein>
    <submittedName>
        <fullName evidence="2">Uncharacterized protein</fullName>
    </submittedName>
</protein>
<feature type="compositionally biased region" description="Low complexity" evidence="1">
    <location>
        <begin position="260"/>
        <end position="277"/>
    </location>
</feature>